<sequence length="125" mass="14382">MARLLLSDDEWEMIADVFPKPKVMGRPQRDPRMIVDGILWILRAGSPWRDLPEEFGPWQTVWRRFDQWNSDGTLDEVLRRLQSAFVDLGEIDHELWCIDGTIVRAHRCAGGGGRKGIPTSPLTTR</sequence>
<dbReference type="Pfam" id="PF13340">
    <property type="entry name" value="DUF4096"/>
    <property type="match status" value="1"/>
</dbReference>
<gene>
    <name evidence="2" type="ORF">Pan216_45800</name>
</gene>
<evidence type="ECO:0000313" key="3">
    <source>
        <dbReference type="Proteomes" id="UP000317093"/>
    </source>
</evidence>
<dbReference type="InterPro" id="IPR052909">
    <property type="entry name" value="Transposase_6_like"/>
</dbReference>
<dbReference type="EMBL" id="CP036279">
    <property type="protein sequence ID" value="QDU63699.1"/>
    <property type="molecule type" value="Genomic_DNA"/>
</dbReference>
<proteinExistence type="predicted"/>
<evidence type="ECO:0000259" key="1">
    <source>
        <dbReference type="Pfam" id="PF13340"/>
    </source>
</evidence>
<accession>A0A518B9Q8</accession>
<evidence type="ECO:0000313" key="2">
    <source>
        <dbReference type="EMBL" id="QDU63699.1"/>
    </source>
</evidence>
<dbReference type="NCBIfam" id="NF033580">
    <property type="entry name" value="transpos_IS5_3"/>
    <property type="match status" value="1"/>
</dbReference>
<organism evidence="2 3">
    <name type="scientific">Kolteria novifilia</name>
    <dbReference type="NCBI Taxonomy" id="2527975"/>
    <lineage>
        <taxon>Bacteria</taxon>
        <taxon>Pseudomonadati</taxon>
        <taxon>Planctomycetota</taxon>
        <taxon>Planctomycetia</taxon>
        <taxon>Kolteriales</taxon>
        <taxon>Kolteriaceae</taxon>
        <taxon>Kolteria</taxon>
    </lineage>
</organism>
<dbReference type="PANTHER" id="PTHR46637">
    <property type="entry name" value="TIS1421-TRANSPOSASE PROTEIN A"/>
    <property type="match status" value="1"/>
</dbReference>
<dbReference type="AlphaFoldDB" id="A0A518B9Q8"/>
<dbReference type="Proteomes" id="UP000317093">
    <property type="component" value="Chromosome"/>
</dbReference>
<dbReference type="PANTHER" id="PTHR46637:SF1">
    <property type="entry name" value="BLL5188 PROTEIN"/>
    <property type="match status" value="1"/>
</dbReference>
<dbReference type="InterPro" id="IPR025161">
    <property type="entry name" value="IS402-like_dom"/>
</dbReference>
<dbReference type="KEGG" id="knv:Pan216_45800"/>
<name>A0A518B9Q8_9BACT</name>
<feature type="domain" description="Insertion element IS402-like" evidence="1">
    <location>
        <begin position="6"/>
        <end position="77"/>
    </location>
</feature>
<keyword evidence="3" id="KW-1185">Reference proteome</keyword>
<protein>
    <recommendedName>
        <fullName evidence="1">Insertion element IS402-like domain-containing protein</fullName>
    </recommendedName>
</protein>
<dbReference type="RefSeq" id="WP_419192832.1">
    <property type="nucleotide sequence ID" value="NZ_CP036279.1"/>
</dbReference>
<reference evidence="2 3" key="1">
    <citation type="submission" date="2019-02" db="EMBL/GenBank/DDBJ databases">
        <title>Deep-cultivation of Planctomycetes and their phenomic and genomic characterization uncovers novel biology.</title>
        <authorList>
            <person name="Wiegand S."/>
            <person name="Jogler M."/>
            <person name="Boedeker C."/>
            <person name="Pinto D."/>
            <person name="Vollmers J."/>
            <person name="Rivas-Marin E."/>
            <person name="Kohn T."/>
            <person name="Peeters S.H."/>
            <person name="Heuer A."/>
            <person name="Rast P."/>
            <person name="Oberbeckmann S."/>
            <person name="Bunk B."/>
            <person name="Jeske O."/>
            <person name="Meyerdierks A."/>
            <person name="Storesund J.E."/>
            <person name="Kallscheuer N."/>
            <person name="Luecker S."/>
            <person name="Lage O.M."/>
            <person name="Pohl T."/>
            <person name="Merkel B.J."/>
            <person name="Hornburger P."/>
            <person name="Mueller R.-W."/>
            <person name="Bruemmer F."/>
            <person name="Labrenz M."/>
            <person name="Spormann A.M."/>
            <person name="Op den Camp H."/>
            <person name="Overmann J."/>
            <person name="Amann R."/>
            <person name="Jetten M.S.M."/>
            <person name="Mascher T."/>
            <person name="Medema M.H."/>
            <person name="Devos D.P."/>
            <person name="Kaster A.-K."/>
            <person name="Ovreas L."/>
            <person name="Rohde M."/>
            <person name="Galperin M.Y."/>
            <person name="Jogler C."/>
        </authorList>
    </citation>
    <scope>NUCLEOTIDE SEQUENCE [LARGE SCALE GENOMIC DNA]</scope>
    <source>
        <strain evidence="2 3">Pan216</strain>
    </source>
</reference>